<comment type="similarity">
    <text evidence="3">Belongs to the peptidase M13 family.</text>
</comment>
<dbReference type="GO" id="GO:0004222">
    <property type="term" value="F:metalloendopeptidase activity"/>
    <property type="evidence" value="ECO:0007669"/>
    <property type="project" value="InterPro"/>
</dbReference>
<dbReference type="OrthoDB" id="6475849at2759"/>
<evidence type="ECO:0000259" key="10">
    <source>
        <dbReference type="Pfam" id="PF05649"/>
    </source>
</evidence>
<name>A0A8K0CH04_IGNLU</name>
<dbReference type="Pfam" id="PF01431">
    <property type="entry name" value="Peptidase_M13"/>
    <property type="match status" value="1"/>
</dbReference>
<evidence type="ECO:0000256" key="1">
    <source>
        <dbReference type="ARBA" id="ARBA00001947"/>
    </source>
</evidence>
<dbReference type="GO" id="GO:0046872">
    <property type="term" value="F:metal ion binding"/>
    <property type="evidence" value="ECO:0007669"/>
    <property type="project" value="UniProtKB-KW"/>
</dbReference>
<feature type="domain" description="Peptidase M13 N-terminal" evidence="10">
    <location>
        <begin position="19"/>
        <end position="185"/>
    </location>
</feature>
<comment type="subcellular location">
    <subcellularLocation>
        <location evidence="2">Cell membrane</location>
        <topology evidence="2">Single-pass type II membrane protein</topology>
    </subcellularLocation>
</comment>
<proteinExistence type="inferred from homology"/>
<dbReference type="PROSITE" id="PS51885">
    <property type="entry name" value="NEPRILYSIN"/>
    <property type="match status" value="1"/>
</dbReference>
<evidence type="ECO:0000256" key="8">
    <source>
        <dbReference type="ARBA" id="ARBA00023049"/>
    </source>
</evidence>
<evidence type="ECO:0000256" key="2">
    <source>
        <dbReference type="ARBA" id="ARBA00004401"/>
    </source>
</evidence>
<dbReference type="InterPro" id="IPR000718">
    <property type="entry name" value="Peptidase_M13"/>
</dbReference>
<dbReference type="GO" id="GO:0005886">
    <property type="term" value="C:plasma membrane"/>
    <property type="evidence" value="ECO:0007669"/>
    <property type="project" value="UniProtKB-SubCell"/>
</dbReference>
<dbReference type="SUPFAM" id="SSF55486">
    <property type="entry name" value="Metalloproteases ('zincins'), catalytic domain"/>
    <property type="match status" value="1"/>
</dbReference>
<dbReference type="AlphaFoldDB" id="A0A8K0CH04"/>
<dbReference type="CDD" id="cd08662">
    <property type="entry name" value="M13"/>
    <property type="match status" value="1"/>
</dbReference>
<dbReference type="PANTHER" id="PTHR11733">
    <property type="entry name" value="ZINC METALLOPROTEASE FAMILY M13 NEPRILYSIN-RELATED"/>
    <property type="match status" value="1"/>
</dbReference>
<organism evidence="11 12">
    <name type="scientific">Ignelater luminosus</name>
    <name type="common">Cucubano</name>
    <name type="synonym">Pyrophorus luminosus</name>
    <dbReference type="NCBI Taxonomy" id="2038154"/>
    <lineage>
        <taxon>Eukaryota</taxon>
        <taxon>Metazoa</taxon>
        <taxon>Ecdysozoa</taxon>
        <taxon>Arthropoda</taxon>
        <taxon>Hexapoda</taxon>
        <taxon>Insecta</taxon>
        <taxon>Pterygota</taxon>
        <taxon>Neoptera</taxon>
        <taxon>Endopterygota</taxon>
        <taxon>Coleoptera</taxon>
        <taxon>Polyphaga</taxon>
        <taxon>Elateriformia</taxon>
        <taxon>Elateroidea</taxon>
        <taxon>Elateridae</taxon>
        <taxon>Agrypninae</taxon>
        <taxon>Pyrophorini</taxon>
        <taxon>Ignelater</taxon>
    </lineage>
</organism>
<keyword evidence="8" id="KW-0482">Metalloprotease</keyword>
<dbReference type="PANTHER" id="PTHR11733:SF167">
    <property type="entry name" value="FI17812P1-RELATED"/>
    <property type="match status" value="1"/>
</dbReference>
<evidence type="ECO:0000256" key="7">
    <source>
        <dbReference type="ARBA" id="ARBA00022833"/>
    </source>
</evidence>
<evidence type="ECO:0000259" key="9">
    <source>
        <dbReference type="Pfam" id="PF01431"/>
    </source>
</evidence>
<feature type="domain" description="Peptidase M13 C-terminal" evidence="9">
    <location>
        <begin position="244"/>
        <end position="334"/>
    </location>
</feature>
<evidence type="ECO:0000256" key="4">
    <source>
        <dbReference type="ARBA" id="ARBA00022670"/>
    </source>
</evidence>
<keyword evidence="12" id="KW-1185">Reference proteome</keyword>
<dbReference type="EMBL" id="VTPC01084666">
    <property type="protein sequence ID" value="KAF2887198.1"/>
    <property type="molecule type" value="Genomic_DNA"/>
</dbReference>
<reference evidence="11" key="1">
    <citation type="submission" date="2019-08" db="EMBL/GenBank/DDBJ databases">
        <title>The genome of the North American firefly Photinus pyralis.</title>
        <authorList>
            <consortium name="Photinus pyralis genome working group"/>
            <person name="Fallon T.R."/>
            <person name="Sander Lower S.E."/>
            <person name="Weng J.-K."/>
        </authorList>
    </citation>
    <scope>NUCLEOTIDE SEQUENCE</scope>
    <source>
        <strain evidence="11">TRF0915ILg1</strain>
        <tissue evidence="11">Whole body</tissue>
    </source>
</reference>
<evidence type="ECO:0000313" key="11">
    <source>
        <dbReference type="EMBL" id="KAF2887198.1"/>
    </source>
</evidence>
<dbReference type="InterPro" id="IPR024079">
    <property type="entry name" value="MetalloPept_cat_dom_sf"/>
</dbReference>
<dbReference type="PRINTS" id="PR00786">
    <property type="entry name" value="NEPRILYSIN"/>
</dbReference>
<sequence length="345" mass="40205">MKTVEILQQWTDTEIGNINLNWLEYLNNVFSKSGIKVTKDTTVMITDLSVFYGVLNLIKQTSPFLLKNFVMTRIFTYTAPDSNNALRDAYDQYEDDMGYTKYSRYDYCTRKVLDYPGKIGLTLALTYEYQKYHFNKNKLEGAIEMIGDLTEAFIGILKECDWLDEQTRTKAIDKVDNMITLLGYPDFIENPKLLDRYYENIRICTWDHFGNSQRLRAFGLASNLALLGKPRNREIWQLSPLEANAYYNAQNNRILFPISMLNPIFYTAKISALDYGRIGSIIGHEITHGFDNQGMYYDANGSFTPGWWSPQTRNEYNKRKDCFVDQYGKYLIPEINEYVSMVLPM</sequence>
<dbReference type="Gene3D" id="1.10.1380.10">
    <property type="entry name" value="Neutral endopeptidase , domain2"/>
    <property type="match status" value="1"/>
</dbReference>
<dbReference type="InterPro" id="IPR018497">
    <property type="entry name" value="Peptidase_M13_C"/>
</dbReference>
<keyword evidence="5" id="KW-0479">Metal-binding</keyword>
<protein>
    <submittedName>
        <fullName evidence="11">Uncharacterized protein</fullName>
    </submittedName>
</protein>
<keyword evidence="6" id="KW-0378">Hydrolase</keyword>
<keyword evidence="7" id="KW-0862">Zinc</keyword>
<comment type="cofactor">
    <cofactor evidence="1">
        <name>Zn(2+)</name>
        <dbReference type="ChEBI" id="CHEBI:29105"/>
    </cofactor>
</comment>
<dbReference type="InterPro" id="IPR042089">
    <property type="entry name" value="Peptidase_M13_dom_2"/>
</dbReference>
<dbReference type="Proteomes" id="UP000801492">
    <property type="component" value="Unassembled WGS sequence"/>
</dbReference>
<comment type="caution">
    <text evidence="11">The sequence shown here is derived from an EMBL/GenBank/DDBJ whole genome shotgun (WGS) entry which is preliminary data.</text>
</comment>
<dbReference type="InterPro" id="IPR008753">
    <property type="entry name" value="Peptidase_M13_N"/>
</dbReference>
<evidence type="ECO:0000256" key="3">
    <source>
        <dbReference type="ARBA" id="ARBA00007357"/>
    </source>
</evidence>
<accession>A0A8K0CH04</accession>
<gene>
    <name evidence="11" type="ORF">ILUMI_18975</name>
</gene>
<dbReference type="GO" id="GO:0016485">
    <property type="term" value="P:protein processing"/>
    <property type="evidence" value="ECO:0007669"/>
    <property type="project" value="TreeGrafter"/>
</dbReference>
<dbReference type="Pfam" id="PF05649">
    <property type="entry name" value="Peptidase_M13_N"/>
    <property type="match status" value="1"/>
</dbReference>
<evidence type="ECO:0000313" key="12">
    <source>
        <dbReference type="Proteomes" id="UP000801492"/>
    </source>
</evidence>
<evidence type="ECO:0000256" key="5">
    <source>
        <dbReference type="ARBA" id="ARBA00022723"/>
    </source>
</evidence>
<evidence type="ECO:0000256" key="6">
    <source>
        <dbReference type="ARBA" id="ARBA00022801"/>
    </source>
</evidence>
<dbReference type="Gene3D" id="3.40.390.10">
    <property type="entry name" value="Collagenase (Catalytic Domain)"/>
    <property type="match status" value="1"/>
</dbReference>
<keyword evidence="4" id="KW-0645">Protease</keyword>